<keyword evidence="4" id="KW-1185">Reference proteome</keyword>
<feature type="chain" id="PRO_5008101685" evidence="1">
    <location>
        <begin position="19"/>
        <end position="518"/>
    </location>
</feature>
<dbReference type="OrthoDB" id="425936at2759"/>
<dbReference type="RefSeq" id="XP_018142112.1">
    <property type="nucleotide sequence ID" value="XM_018285125.1"/>
</dbReference>
<dbReference type="KEGG" id="pchm:VFPPC_06020"/>
<reference evidence="3 4" key="1">
    <citation type="journal article" date="2016" name="PLoS Pathog.">
        <title>Biosynthesis of antibiotic leucinostatins in bio-control fungus Purpureocillium lilacinum and their inhibition on phytophthora revealed by genome mining.</title>
        <authorList>
            <person name="Wang G."/>
            <person name="Liu Z."/>
            <person name="Lin R."/>
            <person name="Li E."/>
            <person name="Mao Z."/>
            <person name="Ling J."/>
            <person name="Yang Y."/>
            <person name="Yin W.B."/>
            <person name="Xie B."/>
        </authorList>
    </citation>
    <scope>NUCLEOTIDE SEQUENCE [LARGE SCALE GENOMIC DNA]</scope>
    <source>
        <strain evidence="3">170</strain>
    </source>
</reference>
<keyword evidence="1" id="KW-0732">Signal</keyword>
<dbReference type="PANTHER" id="PTHR37957">
    <property type="entry name" value="BLR7070 PROTEIN"/>
    <property type="match status" value="1"/>
</dbReference>
<sequence length="518" mass="55541">MVGFLSWSVSALVFSALADSCDPQSKNKTQDVFSTNCKGGRYTYKELAAFGFIPSDTRDKFGDTFSIGSSISIASWQKKDANNYEGILFGLPDRGWNTNGTVNYQPRIHQFKVTMTLAANATVDKPSAANLAFEYRDTVLLTDPAGNPATALDPDQTGGLDFANFPLLPASTFSGDGFGGNGPGGRRVSIDPESVVLDKDGGFWIGDEYGPNIYKFDKSGKMIFAVPPPDALVPIRNGSASFSSNNPPLFDPQKVPNPKKPVHGRQNNQGYEGITISPDGKSLFAMLQSATSQDGGTSDKTRANTRLLRYSIQDGNTQPKYEAEFVVPLPTFTDAQGNVSAAAQSEIHFVSGTQFLFLPRDSDNGRGQESTTSVFRHVDVFDISDATNIKGEASDGFNSSIASADGVLKSGIKPATVCSFIDVNINAQLNRFGAHNGGEADAGLLNEKWEGLALAAVDGEGKGDEYFLFASSDNDFISQNGSMNFGKTPFKDVSGFSLDNQMLVFRVTLPKGSKPLLK</sequence>
<comment type="caution">
    <text evidence="3">The sequence shown here is derived from an EMBL/GenBank/DDBJ whole genome shotgun (WGS) entry which is preliminary data.</text>
</comment>
<dbReference type="Pfam" id="PF13449">
    <property type="entry name" value="Phytase-like"/>
    <property type="match status" value="1"/>
</dbReference>
<name>A0A179FHP6_METCM</name>
<dbReference type="GeneID" id="28849119"/>
<proteinExistence type="predicted"/>
<evidence type="ECO:0000313" key="4">
    <source>
        <dbReference type="Proteomes" id="UP000078397"/>
    </source>
</evidence>
<dbReference type="InterPro" id="IPR027372">
    <property type="entry name" value="Phytase-like_dom"/>
</dbReference>
<organism evidence="3 4">
    <name type="scientific">Pochonia chlamydosporia 170</name>
    <dbReference type="NCBI Taxonomy" id="1380566"/>
    <lineage>
        <taxon>Eukaryota</taxon>
        <taxon>Fungi</taxon>
        <taxon>Dikarya</taxon>
        <taxon>Ascomycota</taxon>
        <taxon>Pezizomycotina</taxon>
        <taxon>Sordariomycetes</taxon>
        <taxon>Hypocreomycetidae</taxon>
        <taxon>Hypocreales</taxon>
        <taxon>Clavicipitaceae</taxon>
        <taxon>Pochonia</taxon>
    </lineage>
</organism>
<gene>
    <name evidence="3" type="ORF">VFPPC_06020</name>
</gene>
<accession>A0A179FHP6</accession>
<dbReference type="SUPFAM" id="SSF101898">
    <property type="entry name" value="NHL repeat"/>
    <property type="match status" value="1"/>
</dbReference>
<protein>
    <submittedName>
        <fullName evidence="3">Outer membrane autotransporter</fullName>
    </submittedName>
</protein>
<feature type="signal peptide" evidence="1">
    <location>
        <begin position="1"/>
        <end position="18"/>
    </location>
</feature>
<evidence type="ECO:0000259" key="2">
    <source>
        <dbReference type="Pfam" id="PF13449"/>
    </source>
</evidence>
<dbReference type="Proteomes" id="UP000078397">
    <property type="component" value="Unassembled WGS sequence"/>
</dbReference>
<dbReference type="STRING" id="1380566.A0A179FHP6"/>
<evidence type="ECO:0000256" key="1">
    <source>
        <dbReference type="SAM" id="SignalP"/>
    </source>
</evidence>
<feature type="domain" description="Phytase-like" evidence="2">
    <location>
        <begin position="106"/>
        <end position="476"/>
    </location>
</feature>
<dbReference type="EMBL" id="LSBJ02000005">
    <property type="protein sequence ID" value="OAQ64798.1"/>
    <property type="molecule type" value="Genomic_DNA"/>
</dbReference>
<evidence type="ECO:0000313" key="3">
    <source>
        <dbReference type="EMBL" id="OAQ64798.1"/>
    </source>
</evidence>
<dbReference type="AlphaFoldDB" id="A0A179FHP6"/>
<dbReference type="PANTHER" id="PTHR37957:SF1">
    <property type="entry name" value="PHYTASE-LIKE DOMAIN-CONTAINING PROTEIN"/>
    <property type="match status" value="1"/>
</dbReference>